<feature type="transmembrane region" description="Helical" evidence="1">
    <location>
        <begin position="252"/>
        <end position="270"/>
    </location>
</feature>
<sequence length="377" mass="42958">MGSFLGISLQVWQTILIIAFPFIYGSLPRIKAIYHRLRRNSPNQNSPTPVTSRLSIKECYQKLGWVRLGLLLILFSTIILRTTYFRPNKSNPFTLTRLPLTTSTVSLTAALARIYRARGLPDTPVEQQRLVQRLTSLDSRMLFTVLGPDSLLNCRWCRPPSKESVHLNDHLLYTIPRLASEYGLALISLGLITSHAPSLDAKRRIWRIRIAASLLTYLIFECIFLSICISLPTLTMDTKHKGRMIGDKLYIIRHLIFSFCFVLSTWSILIEREESNTTALVKLGVQIGSISHSLDNLVSRLRIAALQRSTIMRDEKYRLQSNQFWSYAESQSRVAIKNPGVKSSKEQLGLSYNGNNRLDLKKWIENVYPVPTFGTSS</sequence>
<dbReference type="AlphaFoldDB" id="A0A9P6NC66"/>
<reference evidence="2" key="1">
    <citation type="submission" date="2013-11" db="EMBL/GenBank/DDBJ databases">
        <title>Genome sequence of the fusiform rust pathogen reveals effectors for host alternation and coevolution with pine.</title>
        <authorList>
            <consortium name="DOE Joint Genome Institute"/>
            <person name="Smith K."/>
            <person name="Pendleton A."/>
            <person name="Kubisiak T."/>
            <person name="Anderson C."/>
            <person name="Salamov A."/>
            <person name="Aerts A."/>
            <person name="Riley R."/>
            <person name="Clum A."/>
            <person name="Lindquist E."/>
            <person name="Ence D."/>
            <person name="Campbell M."/>
            <person name="Kronenberg Z."/>
            <person name="Feau N."/>
            <person name="Dhillon B."/>
            <person name="Hamelin R."/>
            <person name="Burleigh J."/>
            <person name="Smith J."/>
            <person name="Yandell M."/>
            <person name="Nelson C."/>
            <person name="Grigoriev I."/>
            <person name="Davis J."/>
        </authorList>
    </citation>
    <scope>NUCLEOTIDE SEQUENCE</scope>
    <source>
        <strain evidence="2">G11</strain>
    </source>
</reference>
<comment type="caution">
    <text evidence="2">The sequence shown here is derived from an EMBL/GenBank/DDBJ whole genome shotgun (WGS) entry which is preliminary data.</text>
</comment>
<evidence type="ECO:0000313" key="3">
    <source>
        <dbReference type="Proteomes" id="UP000886653"/>
    </source>
</evidence>
<feature type="transmembrane region" description="Helical" evidence="1">
    <location>
        <begin position="65"/>
        <end position="84"/>
    </location>
</feature>
<protein>
    <submittedName>
        <fullName evidence="2">Uncharacterized protein</fullName>
    </submittedName>
</protein>
<dbReference type="PANTHER" id="PTHR39470:SF1">
    <property type="entry name" value="CHORISMATE SYNTHASE PROTEIN"/>
    <property type="match status" value="1"/>
</dbReference>
<organism evidence="2 3">
    <name type="scientific">Cronartium quercuum f. sp. fusiforme G11</name>
    <dbReference type="NCBI Taxonomy" id="708437"/>
    <lineage>
        <taxon>Eukaryota</taxon>
        <taxon>Fungi</taxon>
        <taxon>Dikarya</taxon>
        <taxon>Basidiomycota</taxon>
        <taxon>Pucciniomycotina</taxon>
        <taxon>Pucciniomycetes</taxon>
        <taxon>Pucciniales</taxon>
        <taxon>Coleosporiaceae</taxon>
        <taxon>Cronartium</taxon>
    </lineage>
</organism>
<keyword evidence="3" id="KW-1185">Reference proteome</keyword>
<feature type="transmembrane region" description="Helical" evidence="1">
    <location>
        <begin position="210"/>
        <end position="232"/>
    </location>
</feature>
<dbReference type="Proteomes" id="UP000886653">
    <property type="component" value="Unassembled WGS sequence"/>
</dbReference>
<dbReference type="PANTHER" id="PTHR39470">
    <property type="entry name" value="CHROMOSOME 10, WHOLE GENOME SHOTGUN SEQUENCE"/>
    <property type="match status" value="1"/>
</dbReference>
<keyword evidence="1" id="KW-0812">Transmembrane</keyword>
<name>A0A9P6NC66_9BASI</name>
<accession>A0A9P6NC66</accession>
<evidence type="ECO:0000313" key="2">
    <source>
        <dbReference type="EMBL" id="KAG0141333.1"/>
    </source>
</evidence>
<evidence type="ECO:0000256" key="1">
    <source>
        <dbReference type="SAM" id="Phobius"/>
    </source>
</evidence>
<keyword evidence="1" id="KW-1133">Transmembrane helix</keyword>
<feature type="transmembrane region" description="Helical" evidence="1">
    <location>
        <begin position="12"/>
        <end position="30"/>
    </location>
</feature>
<gene>
    <name evidence="2" type="ORF">CROQUDRAFT_664008</name>
</gene>
<keyword evidence="1" id="KW-0472">Membrane</keyword>
<proteinExistence type="predicted"/>
<dbReference type="OrthoDB" id="4218123at2759"/>
<dbReference type="EMBL" id="MU167391">
    <property type="protein sequence ID" value="KAG0141333.1"/>
    <property type="molecule type" value="Genomic_DNA"/>
</dbReference>